<evidence type="ECO:0000256" key="1">
    <source>
        <dbReference type="SAM" id="MobiDB-lite"/>
    </source>
</evidence>
<sequence>MVRKKPNLDGVPMSTTTNNQICRNPTIYAGSVKPDLPATPFPLHHHSGN</sequence>
<accession>A0AA88A9R1</accession>
<dbReference type="EMBL" id="BTGU01000006">
    <property type="protein sequence ID" value="GMN36546.1"/>
    <property type="molecule type" value="Genomic_DNA"/>
</dbReference>
<comment type="caution">
    <text evidence="2">The sequence shown here is derived from an EMBL/GenBank/DDBJ whole genome shotgun (WGS) entry which is preliminary data.</text>
</comment>
<name>A0AA88A9R1_FICCA</name>
<reference evidence="2" key="1">
    <citation type="submission" date="2023-07" db="EMBL/GenBank/DDBJ databases">
        <title>draft genome sequence of fig (Ficus carica).</title>
        <authorList>
            <person name="Takahashi T."/>
            <person name="Nishimura K."/>
        </authorList>
    </citation>
    <scope>NUCLEOTIDE SEQUENCE</scope>
</reference>
<dbReference type="AlphaFoldDB" id="A0AA88A9R1"/>
<evidence type="ECO:0000313" key="3">
    <source>
        <dbReference type="Proteomes" id="UP001187192"/>
    </source>
</evidence>
<feature type="region of interest" description="Disordered" evidence="1">
    <location>
        <begin position="1"/>
        <end position="21"/>
    </location>
</feature>
<dbReference type="Proteomes" id="UP001187192">
    <property type="component" value="Unassembled WGS sequence"/>
</dbReference>
<organism evidence="2 3">
    <name type="scientific">Ficus carica</name>
    <name type="common">Common fig</name>
    <dbReference type="NCBI Taxonomy" id="3494"/>
    <lineage>
        <taxon>Eukaryota</taxon>
        <taxon>Viridiplantae</taxon>
        <taxon>Streptophyta</taxon>
        <taxon>Embryophyta</taxon>
        <taxon>Tracheophyta</taxon>
        <taxon>Spermatophyta</taxon>
        <taxon>Magnoliopsida</taxon>
        <taxon>eudicotyledons</taxon>
        <taxon>Gunneridae</taxon>
        <taxon>Pentapetalae</taxon>
        <taxon>rosids</taxon>
        <taxon>fabids</taxon>
        <taxon>Rosales</taxon>
        <taxon>Moraceae</taxon>
        <taxon>Ficeae</taxon>
        <taxon>Ficus</taxon>
    </lineage>
</organism>
<proteinExistence type="predicted"/>
<gene>
    <name evidence="2" type="ORF">TIFTF001_006108</name>
</gene>
<protein>
    <submittedName>
        <fullName evidence="2">Uncharacterized protein</fullName>
    </submittedName>
</protein>
<evidence type="ECO:0000313" key="2">
    <source>
        <dbReference type="EMBL" id="GMN36546.1"/>
    </source>
</evidence>
<keyword evidence="3" id="KW-1185">Reference proteome</keyword>